<keyword evidence="2" id="KW-1185">Reference proteome</keyword>
<dbReference type="EMBL" id="JAVRHQ010000036">
    <property type="protein sequence ID" value="MDT0644819.1"/>
    <property type="molecule type" value="Genomic_DNA"/>
</dbReference>
<evidence type="ECO:0008006" key="3">
    <source>
        <dbReference type="Google" id="ProtNLM"/>
    </source>
</evidence>
<proteinExistence type="predicted"/>
<sequence length="114" mass="13249">MRPRLKIPDKIKDTTVFLNSIEANTFVGVVWLWWHLYGIVKYMKKVEGCQRAIPAISGPGRVVMISYWDDEKYLMQFFSSEKHQKYMSFVFRNPEAVTVCNERLIPVTSKSAVG</sequence>
<comment type="caution">
    <text evidence="1">The sequence shown here is derived from an EMBL/GenBank/DDBJ whole genome shotgun (WGS) entry which is preliminary data.</text>
</comment>
<dbReference type="InterPro" id="IPR011008">
    <property type="entry name" value="Dimeric_a/b-barrel"/>
</dbReference>
<accession>A0ABU3CES5</accession>
<protein>
    <recommendedName>
        <fullName evidence="3">DUF4188 domain-containing protein</fullName>
    </recommendedName>
</protein>
<name>A0ABU3CES5_9FLAO</name>
<dbReference type="SUPFAM" id="SSF54909">
    <property type="entry name" value="Dimeric alpha+beta barrel"/>
    <property type="match status" value="1"/>
</dbReference>
<evidence type="ECO:0000313" key="1">
    <source>
        <dbReference type="EMBL" id="MDT0644819.1"/>
    </source>
</evidence>
<dbReference type="RefSeq" id="WP_311536434.1">
    <property type="nucleotide sequence ID" value="NZ_JAVRHQ010000036.1"/>
</dbReference>
<reference evidence="1 2" key="1">
    <citation type="submission" date="2023-09" db="EMBL/GenBank/DDBJ databases">
        <authorList>
            <person name="Rey-Velasco X."/>
        </authorList>
    </citation>
    <scope>NUCLEOTIDE SEQUENCE [LARGE SCALE GENOMIC DNA]</scope>
    <source>
        <strain evidence="1 2">F363</strain>
    </source>
</reference>
<organism evidence="1 2">
    <name type="scientific">Autumnicola tepida</name>
    <dbReference type="NCBI Taxonomy" id="3075595"/>
    <lineage>
        <taxon>Bacteria</taxon>
        <taxon>Pseudomonadati</taxon>
        <taxon>Bacteroidota</taxon>
        <taxon>Flavobacteriia</taxon>
        <taxon>Flavobacteriales</taxon>
        <taxon>Flavobacteriaceae</taxon>
        <taxon>Autumnicola</taxon>
    </lineage>
</organism>
<dbReference type="Proteomes" id="UP001262889">
    <property type="component" value="Unassembled WGS sequence"/>
</dbReference>
<gene>
    <name evidence="1" type="ORF">RM553_18405</name>
</gene>
<evidence type="ECO:0000313" key="2">
    <source>
        <dbReference type="Proteomes" id="UP001262889"/>
    </source>
</evidence>